<sequence>MVEFFICRCKHATYSRYDGWSPEEEAYYISKLVALVVSPVHVIDANHESEAAAPPFEEVNPLAIIVYDGGNAGAAGDVNGDMGRHISDVD</sequence>
<keyword evidence="2" id="KW-1185">Reference proteome</keyword>
<proteinExistence type="predicted"/>
<evidence type="ECO:0000313" key="2">
    <source>
        <dbReference type="Proteomes" id="UP001634393"/>
    </source>
</evidence>
<reference evidence="1 2" key="1">
    <citation type="submission" date="2024-12" db="EMBL/GenBank/DDBJ databases">
        <title>The unique morphological basis and parallel evolutionary history of personate flowers in Penstemon.</title>
        <authorList>
            <person name="Depatie T.H."/>
            <person name="Wessinger C.A."/>
        </authorList>
    </citation>
    <scope>NUCLEOTIDE SEQUENCE [LARGE SCALE GENOMIC DNA]</scope>
    <source>
        <strain evidence="1">WTNN_2</strain>
        <tissue evidence="1">Leaf</tissue>
    </source>
</reference>
<dbReference type="Proteomes" id="UP001634393">
    <property type="component" value="Unassembled WGS sequence"/>
</dbReference>
<gene>
    <name evidence="1" type="ORF">ACJIZ3_019869</name>
</gene>
<organism evidence="1 2">
    <name type="scientific">Penstemon smallii</name>
    <dbReference type="NCBI Taxonomy" id="265156"/>
    <lineage>
        <taxon>Eukaryota</taxon>
        <taxon>Viridiplantae</taxon>
        <taxon>Streptophyta</taxon>
        <taxon>Embryophyta</taxon>
        <taxon>Tracheophyta</taxon>
        <taxon>Spermatophyta</taxon>
        <taxon>Magnoliopsida</taxon>
        <taxon>eudicotyledons</taxon>
        <taxon>Gunneridae</taxon>
        <taxon>Pentapetalae</taxon>
        <taxon>asterids</taxon>
        <taxon>lamiids</taxon>
        <taxon>Lamiales</taxon>
        <taxon>Plantaginaceae</taxon>
        <taxon>Cheloneae</taxon>
        <taxon>Penstemon</taxon>
    </lineage>
</organism>
<evidence type="ECO:0000313" key="1">
    <source>
        <dbReference type="EMBL" id="KAL3831067.1"/>
    </source>
</evidence>
<protein>
    <submittedName>
        <fullName evidence="1">Uncharacterized protein</fullName>
    </submittedName>
</protein>
<name>A0ABD3T401_9LAMI</name>
<dbReference type="EMBL" id="JBJXBP010000005">
    <property type="protein sequence ID" value="KAL3831067.1"/>
    <property type="molecule type" value="Genomic_DNA"/>
</dbReference>
<accession>A0ABD3T401</accession>
<dbReference type="AlphaFoldDB" id="A0ABD3T401"/>
<comment type="caution">
    <text evidence="1">The sequence shown here is derived from an EMBL/GenBank/DDBJ whole genome shotgun (WGS) entry which is preliminary data.</text>
</comment>